<reference evidence="1" key="1">
    <citation type="submission" date="2021-10" db="EMBL/GenBank/DDBJ databases">
        <authorList>
            <person name="Dean J.D."/>
            <person name="Kim M.K."/>
            <person name="Newey C.N."/>
            <person name="Stoker T.S."/>
            <person name="Thompson D.W."/>
            <person name="Grose J.H."/>
        </authorList>
    </citation>
    <scope>NUCLEOTIDE SEQUENCE</scope>
    <source>
        <strain evidence="1">BT178</strain>
    </source>
</reference>
<organism evidence="1 2">
    <name type="scientific">Hymenobacter lucidus</name>
    <dbReference type="NCBI Taxonomy" id="2880930"/>
    <lineage>
        <taxon>Bacteria</taxon>
        <taxon>Pseudomonadati</taxon>
        <taxon>Bacteroidota</taxon>
        <taxon>Cytophagia</taxon>
        <taxon>Cytophagales</taxon>
        <taxon>Hymenobacteraceae</taxon>
        <taxon>Hymenobacter</taxon>
    </lineage>
</organism>
<dbReference type="EMBL" id="JAJADR010000002">
    <property type="protein sequence ID" value="MCB2408180.1"/>
    <property type="molecule type" value="Genomic_DNA"/>
</dbReference>
<evidence type="ECO:0008006" key="3">
    <source>
        <dbReference type="Google" id="ProtNLM"/>
    </source>
</evidence>
<accession>A0ABS8APN6</accession>
<comment type="caution">
    <text evidence="1">The sequence shown here is derived from an EMBL/GenBank/DDBJ whole genome shotgun (WGS) entry which is preliminary data.</text>
</comment>
<evidence type="ECO:0000313" key="1">
    <source>
        <dbReference type="EMBL" id="MCB2408180.1"/>
    </source>
</evidence>
<gene>
    <name evidence="1" type="ORF">LGH74_09340</name>
</gene>
<name>A0ABS8APN6_9BACT</name>
<dbReference type="Proteomes" id="UP001165296">
    <property type="component" value="Unassembled WGS sequence"/>
</dbReference>
<sequence length="151" mass="16125">MKRPLLHRLFSGFMALLVLTTSVGLTVQSHTCRSSGRSTAAIIFSAPQHKCPPASSAAALAASHQLPGKAELKKSCCEFGAHFHKLEAASHTSDQAKLLPPVLTAWSPASDWGLFQPGRLVTQGATWHASDSSPPLRAGRMLLVFVGTWQV</sequence>
<dbReference type="RefSeq" id="WP_226174971.1">
    <property type="nucleotide sequence ID" value="NZ_JAJADR010000002.1"/>
</dbReference>
<dbReference type="NCBIfam" id="NF047658">
    <property type="entry name" value="HYC_CC_PP"/>
    <property type="match status" value="1"/>
</dbReference>
<dbReference type="InterPro" id="IPR058060">
    <property type="entry name" value="HYC_CC_PP"/>
</dbReference>
<keyword evidence="2" id="KW-1185">Reference proteome</keyword>
<evidence type="ECO:0000313" key="2">
    <source>
        <dbReference type="Proteomes" id="UP001165296"/>
    </source>
</evidence>
<protein>
    <recommendedName>
        <fullName evidence="3">Secreted protein</fullName>
    </recommendedName>
</protein>
<proteinExistence type="predicted"/>